<feature type="non-terminal residue" evidence="1">
    <location>
        <position position="79"/>
    </location>
</feature>
<name>A0A643ESP0_9HYPH</name>
<gene>
    <name evidence="1" type="ORF">F7Q93_23825</name>
</gene>
<evidence type="ECO:0000313" key="1">
    <source>
        <dbReference type="EMBL" id="KAB0564854.1"/>
    </source>
</evidence>
<proteinExistence type="predicted"/>
<organism evidence="1">
    <name type="scientific">Brucella pituitosa</name>
    <dbReference type="NCBI Taxonomy" id="571256"/>
    <lineage>
        <taxon>Bacteria</taxon>
        <taxon>Pseudomonadati</taxon>
        <taxon>Pseudomonadota</taxon>
        <taxon>Alphaproteobacteria</taxon>
        <taxon>Hyphomicrobiales</taxon>
        <taxon>Brucellaceae</taxon>
        <taxon>Brucella/Ochrobactrum group</taxon>
        <taxon>Brucella</taxon>
    </lineage>
</organism>
<dbReference type="InterPro" id="IPR052183">
    <property type="entry name" value="IS_Transposase"/>
</dbReference>
<reference evidence="1" key="1">
    <citation type="submission" date="2019-09" db="EMBL/GenBank/DDBJ databases">
        <title>Draft genome sequences of 48 bacterial type strains from the CCUG.</title>
        <authorList>
            <person name="Tunovic T."/>
            <person name="Pineiro-Iglesias B."/>
            <person name="Unosson C."/>
            <person name="Inganas E."/>
            <person name="Ohlen M."/>
            <person name="Cardew S."/>
            <person name="Jensie-Markopoulos S."/>
            <person name="Salva-Serra F."/>
            <person name="Jaen-Luchoro D."/>
            <person name="Karlsson R."/>
            <person name="Svensson-Stadler L."/>
            <person name="Chun J."/>
            <person name="Moore E."/>
        </authorList>
    </citation>
    <scope>NUCLEOTIDE SEQUENCE</scope>
    <source>
        <strain evidence="1">CCUG 50899</strain>
    </source>
</reference>
<sequence>MQTSVIIFKRHRFPPQIIAHAVWLYLRFNLSLREVEEVLLERGIDVSYETVRRWIAKFGPQITRNLRRRQARPGDIWYL</sequence>
<dbReference type="EMBL" id="VZPE01000020">
    <property type="protein sequence ID" value="KAB0564854.1"/>
    <property type="molecule type" value="Genomic_DNA"/>
</dbReference>
<dbReference type="PANTHER" id="PTHR35528:SF3">
    <property type="entry name" value="BLL1675 PROTEIN"/>
    <property type="match status" value="1"/>
</dbReference>
<comment type="caution">
    <text evidence="1">The sequence shown here is derived from an EMBL/GenBank/DDBJ whole genome shotgun (WGS) entry which is preliminary data.</text>
</comment>
<accession>A0A643ESP0</accession>
<dbReference type="PANTHER" id="PTHR35528">
    <property type="entry name" value="BLL1675 PROTEIN"/>
    <property type="match status" value="1"/>
</dbReference>
<protein>
    <submittedName>
        <fullName evidence="1">IS6 family transposase</fullName>
    </submittedName>
</protein>
<dbReference type="AlphaFoldDB" id="A0A643ESP0"/>